<evidence type="ECO:0000313" key="2">
    <source>
        <dbReference type="Proteomes" id="UP000233837"/>
    </source>
</evidence>
<evidence type="ECO:0000313" key="1">
    <source>
        <dbReference type="EMBL" id="PKU86855.1"/>
    </source>
</evidence>
<dbReference type="Proteomes" id="UP000233837">
    <property type="component" value="Unassembled WGS sequence"/>
</dbReference>
<reference evidence="1 2" key="2">
    <citation type="journal article" date="2017" name="Nature">
        <title>The Apostasia genome and the evolution of orchids.</title>
        <authorList>
            <person name="Zhang G.Q."/>
            <person name="Liu K.W."/>
            <person name="Li Z."/>
            <person name="Lohaus R."/>
            <person name="Hsiao Y.Y."/>
            <person name="Niu S.C."/>
            <person name="Wang J.Y."/>
            <person name="Lin Y.C."/>
            <person name="Xu Q."/>
            <person name="Chen L.J."/>
            <person name="Yoshida K."/>
            <person name="Fujiwara S."/>
            <person name="Wang Z.W."/>
            <person name="Zhang Y.Q."/>
            <person name="Mitsuda N."/>
            <person name="Wang M."/>
            <person name="Liu G.H."/>
            <person name="Pecoraro L."/>
            <person name="Huang H.X."/>
            <person name="Xiao X.J."/>
            <person name="Lin M."/>
            <person name="Wu X.Y."/>
            <person name="Wu W.L."/>
            <person name="Chen Y.Y."/>
            <person name="Chang S.B."/>
            <person name="Sakamoto S."/>
            <person name="Ohme-Takagi M."/>
            <person name="Yagi M."/>
            <person name="Zeng S.J."/>
            <person name="Shen C.Y."/>
            <person name="Yeh C.M."/>
            <person name="Luo Y.B."/>
            <person name="Tsai W.C."/>
            <person name="Van de Peer Y."/>
            <person name="Liu Z.J."/>
        </authorList>
    </citation>
    <scope>NUCLEOTIDE SEQUENCE [LARGE SCALE GENOMIC DNA]</scope>
    <source>
        <tissue evidence="1">The whole plant</tissue>
    </source>
</reference>
<reference evidence="1 2" key="1">
    <citation type="journal article" date="2016" name="Sci. Rep.">
        <title>The Dendrobium catenatum Lindl. genome sequence provides insights into polysaccharide synthase, floral development and adaptive evolution.</title>
        <authorList>
            <person name="Zhang G.Q."/>
            <person name="Xu Q."/>
            <person name="Bian C."/>
            <person name="Tsai W.C."/>
            <person name="Yeh C.M."/>
            <person name="Liu K.W."/>
            <person name="Yoshida K."/>
            <person name="Zhang L.S."/>
            <person name="Chang S.B."/>
            <person name="Chen F."/>
            <person name="Shi Y."/>
            <person name="Su Y.Y."/>
            <person name="Zhang Y.Q."/>
            <person name="Chen L.J."/>
            <person name="Yin Y."/>
            <person name="Lin M."/>
            <person name="Huang H."/>
            <person name="Deng H."/>
            <person name="Wang Z.W."/>
            <person name="Zhu S.L."/>
            <person name="Zhao X."/>
            <person name="Deng C."/>
            <person name="Niu S.C."/>
            <person name="Huang J."/>
            <person name="Wang M."/>
            <person name="Liu G.H."/>
            <person name="Yang H.J."/>
            <person name="Xiao X.J."/>
            <person name="Hsiao Y.Y."/>
            <person name="Wu W.L."/>
            <person name="Chen Y.Y."/>
            <person name="Mitsuda N."/>
            <person name="Ohme-Takagi M."/>
            <person name="Luo Y.B."/>
            <person name="Van de Peer Y."/>
            <person name="Liu Z.J."/>
        </authorList>
    </citation>
    <scope>NUCLEOTIDE SEQUENCE [LARGE SCALE GENOMIC DNA]</scope>
    <source>
        <tissue evidence="1">The whole plant</tissue>
    </source>
</reference>
<proteinExistence type="predicted"/>
<protein>
    <submittedName>
        <fullName evidence="1">Integrator complex subunit 11</fullName>
    </submittedName>
</protein>
<dbReference type="AlphaFoldDB" id="A0A2I0XG26"/>
<accession>A0A2I0XG26</accession>
<name>A0A2I0XG26_9ASPA</name>
<gene>
    <name evidence="1" type="ORF">MA16_Dca024226</name>
</gene>
<sequence>MGRLALIRPRIISFEQIGFVKGHSIFDNAFLAQELFQDLVVKIYGENIIFKVDITKAYDNLNWELLYNVLNLFGFKDDFY</sequence>
<dbReference type="EMBL" id="KZ501907">
    <property type="protein sequence ID" value="PKU86855.1"/>
    <property type="molecule type" value="Genomic_DNA"/>
</dbReference>
<keyword evidence="2" id="KW-1185">Reference proteome</keyword>
<organism evidence="1 2">
    <name type="scientific">Dendrobium catenatum</name>
    <dbReference type="NCBI Taxonomy" id="906689"/>
    <lineage>
        <taxon>Eukaryota</taxon>
        <taxon>Viridiplantae</taxon>
        <taxon>Streptophyta</taxon>
        <taxon>Embryophyta</taxon>
        <taxon>Tracheophyta</taxon>
        <taxon>Spermatophyta</taxon>
        <taxon>Magnoliopsida</taxon>
        <taxon>Liliopsida</taxon>
        <taxon>Asparagales</taxon>
        <taxon>Orchidaceae</taxon>
        <taxon>Epidendroideae</taxon>
        <taxon>Malaxideae</taxon>
        <taxon>Dendrobiinae</taxon>
        <taxon>Dendrobium</taxon>
    </lineage>
</organism>